<gene>
    <name evidence="1" type="ORF">LTR97_004690</name>
</gene>
<evidence type="ECO:0000313" key="1">
    <source>
        <dbReference type="EMBL" id="KAK5701872.1"/>
    </source>
</evidence>
<protein>
    <submittedName>
        <fullName evidence="1">Uncharacterized protein</fullName>
    </submittedName>
</protein>
<name>A0AAN7WC87_9PEZI</name>
<dbReference type="Proteomes" id="UP001310594">
    <property type="component" value="Unassembled WGS sequence"/>
</dbReference>
<reference evidence="1" key="1">
    <citation type="submission" date="2023-08" db="EMBL/GenBank/DDBJ databases">
        <title>Black Yeasts Isolated from many extreme environments.</title>
        <authorList>
            <person name="Coleine C."/>
            <person name="Stajich J.E."/>
            <person name="Selbmann L."/>
        </authorList>
    </citation>
    <scope>NUCLEOTIDE SEQUENCE</scope>
    <source>
        <strain evidence="1">CCFEE 5810</strain>
    </source>
</reference>
<organism evidence="1 2">
    <name type="scientific">Elasticomyces elasticus</name>
    <dbReference type="NCBI Taxonomy" id="574655"/>
    <lineage>
        <taxon>Eukaryota</taxon>
        <taxon>Fungi</taxon>
        <taxon>Dikarya</taxon>
        <taxon>Ascomycota</taxon>
        <taxon>Pezizomycotina</taxon>
        <taxon>Dothideomycetes</taxon>
        <taxon>Dothideomycetidae</taxon>
        <taxon>Mycosphaerellales</taxon>
        <taxon>Teratosphaeriaceae</taxon>
        <taxon>Elasticomyces</taxon>
    </lineage>
</organism>
<accession>A0AAN7WC87</accession>
<dbReference type="AlphaFoldDB" id="A0AAN7WC87"/>
<proteinExistence type="predicted"/>
<evidence type="ECO:0000313" key="2">
    <source>
        <dbReference type="Proteomes" id="UP001310594"/>
    </source>
</evidence>
<sequence length="82" mass="9244">MTAGGRVLTFTGAYVARAVREFFNSPNAQVKKNWGFVVDRSGAVELLNRSEGEPDPPSCLDRYEMVNEADLDDWKVIVERHD</sequence>
<comment type="caution">
    <text evidence="1">The sequence shown here is derived from an EMBL/GenBank/DDBJ whole genome shotgun (WGS) entry which is preliminary data.</text>
</comment>
<dbReference type="EMBL" id="JAVRQU010000006">
    <property type="protein sequence ID" value="KAK5701872.1"/>
    <property type="molecule type" value="Genomic_DNA"/>
</dbReference>